<evidence type="ECO:0000313" key="2">
    <source>
        <dbReference type="EMBL" id="EKC21699.1"/>
    </source>
</evidence>
<dbReference type="InterPro" id="IPR042635">
    <property type="entry name" value="MEGF10/SREC1/2-like"/>
</dbReference>
<dbReference type="SUPFAM" id="SSF49785">
    <property type="entry name" value="Galactose-binding domain-like"/>
    <property type="match status" value="1"/>
</dbReference>
<dbReference type="InParanoid" id="K1PS52"/>
<name>K1PS52_MAGGI</name>
<dbReference type="HOGENOM" id="CLU_043336_4_0_1"/>
<dbReference type="PANTHER" id="PTHR24043">
    <property type="entry name" value="SCAVENGER RECEPTOR CLASS F"/>
    <property type="match status" value="1"/>
</dbReference>
<dbReference type="PANTHER" id="PTHR24043:SF9">
    <property type="entry name" value="MULTIPLE EGF LIKE DOMAINS 11"/>
    <property type="match status" value="1"/>
</dbReference>
<gene>
    <name evidence="2" type="ORF">CGI_10003472</name>
</gene>
<protein>
    <submittedName>
        <fullName evidence="2">Multiple epidermal growth factor-like domains 11</fullName>
    </submittedName>
</protein>
<dbReference type="Gene3D" id="2.170.300.10">
    <property type="entry name" value="Tie2 ligand-binding domain superfamily"/>
    <property type="match status" value="1"/>
</dbReference>
<organism evidence="2">
    <name type="scientific">Magallana gigas</name>
    <name type="common">Pacific oyster</name>
    <name type="synonym">Crassostrea gigas</name>
    <dbReference type="NCBI Taxonomy" id="29159"/>
    <lineage>
        <taxon>Eukaryota</taxon>
        <taxon>Metazoa</taxon>
        <taxon>Spiralia</taxon>
        <taxon>Lophotrochozoa</taxon>
        <taxon>Mollusca</taxon>
        <taxon>Bivalvia</taxon>
        <taxon>Autobranchia</taxon>
        <taxon>Pteriomorphia</taxon>
        <taxon>Ostreida</taxon>
        <taxon>Ostreoidea</taxon>
        <taxon>Ostreidae</taxon>
        <taxon>Magallana</taxon>
    </lineage>
</organism>
<dbReference type="Gene3D" id="2.60.120.260">
    <property type="entry name" value="Galactose-binding domain-like"/>
    <property type="match status" value="1"/>
</dbReference>
<dbReference type="InterPro" id="IPR008979">
    <property type="entry name" value="Galactose-bd-like_sf"/>
</dbReference>
<accession>K1PS52</accession>
<dbReference type="GO" id="GO:0005044">
    <property type="term" value="F:scavenger receptor activity"/>
    <property type="evidence" value="ECO:0007669"/>
    <property type="project" value="InterPro"/>
</dbReference>
<dbReference type="GO" id="GO:0007157">
    <property type="term" value="P:heterophilic cell-cell adhesion via plasma membrane cell adhesion molecules"/>
    <property type="evidence" value="ECO:0007669"/>
    <property type="project" value="TreeGrafter"/>
</dbReference>
<dbReference type="EMBL" id="JH819064">
    <property type="protein sequence ID" value="EKC21699.1"/>
    <property type="molecule type" value="Genomic_DNA"/>
</dbReference>
<keyword evidence="1" id="KW-0245">EGF-like domain</keyword>
<sequence length="502" mass="55357">MYENVALNKPAWQQYPFPDSPWGAERAVDGRYIDLSQFDNQCTISADKKQTAEWRVDLGKVLSIHHIFIQYRTNNLDWDTKNDFAGRFLGFSVYVSNTTNKENGKLCFQDTSYTKATIPNPTNITCITHGRYVIYTNNRTHPPYPDGYHQYAFNELCELEVYGCPTPAYYGENCSLLCPQDCQESYCNIVDGTCLGCNDGYRGPTCDKKCSDGTYGLECGNACGNCSDGDWCNHVNGGCPNGCDVGVFGDTCDKECPNHTYGLECKMICGDCKNKESCHHVNGSCLNGCDKGVHGEKCDIACSDSRYGFNCQEQCNTNCGVPYSCARVTGQCEGGCQVGLKGVICSTPCNNDTYGTDCSMKCGNCLYLHGEQCHHVTGQCPRGCADGFHGGLCDQVSGSSSSDSASTSQLSNALYACVTIIILSVTLNVFFIIRQLRNNMSVKQKNKENLDESSVARIKGTEQSDNFSKSVYDKSEDNAEYQELGEKAKESQYDKIDIKLEF</sequence>
<dbReference type="AlphaFoldDB" id="K1PS52"/>
<evidence type="ECO:0000256" key="1">
    <source>
        <dbReference type="ARBA" id="ARBA00022536"/>
    </source>
</evidence>
<proteinExistence type="predicted"/>
<reference evidence="2" key="1">
    <citation type="journal article" date="2012" name="Nature">
        <title>The oyster genome reveals stress adaptation and complexity of shell formation.</title>
        <authorList>
            <person name="Zhang G."/>
            <person name="Fang X."/>
            <person name="Guo X."/>
            <person name="Li L."/>
            <person name="Luo R."/>
            <person name="Xu F."/>
            <person name="Yang P."/>
            <person name="Zhang L."/>
            <person name="Wang X."/>
            <person name="Qi H."/>
            <person name="Xiong Z."/>
            <person name="Que H."/>
            <person name="Xie Y."/>
            <person name="Holland P.W."/>
            <person name="Paps J."/>
            <person name="Zhu Y."/>
            <person name="Wu F."/>
            <person name="Chen Y."/>
            <person name="Wang J."/>
            <person name="Peng C."/>
            <person name="Meng J."/>
            <person name="Yang L."/>
            <person name="Liu J."/>
            <person name="Wen B."/>
            <person name="Zhang N."/>
            <person name="Huang Z."/>
            <person name="Zhu Q."/>
            <person name="Feng Y."/>
            <person name="Mount A."/>
            <person name="Hedgecock D."/>
            <person name="Xu Z."/>
            <person name="Liu Y."/>
            <person name="Domazet-Loso T."/>
            <person name="Du Y."/>
            <person name="Sun X."/>
            <person name="Zhang S."/>
            <person name="Liu B."/>
            <person name="Cheng P."/>
            <person name="Jiang X."/>
            <person name="Li J."/>
            <person name="Fan D."/>
            <person name="Wang W."/>
            <person name="Fu W."/>
            <person name="Wang T."/>
            <person name="Wang B."/>
            <person name="Zhang J."/>
            <person name="Peng Z."/>
            <person name="Li Y."/>
            <person name="Li N."/>
            <person name="Wang J."/>
            <person name="Chen M."/>
            <person name="He Y."/>
            <person name="Tan F."/>
            <person name="Song X."/>
            <person name="Zheng Q."/>
            <person name="Huang R."/>
            <person name="Yang H."/>
            <person name="Du X."/>
            <person name="Chen L."/>
            <person name="Yang M."/>
            <person name="Gaffney P.M."/>
            <person name="Wang S."/>
            <person name="Luo L."/>
            <person name="She Z."/>
            <person name="Ming Y."/>
            <person name="Huang W."/>
            <person name="Zhang S."/>
            <person name="Huang B."/>
            <person name="Zhang Y."/>
            <person name="Qu T."/>
            <person name="Ni P."/>
            <person name="Miao G."/>
            <person name="Wang J."/>
            <person name="Wang Q."/>
            <person name="Steinberg C.E."/>
            <person name="Wang H."/>
            <person name="Li N."/>
            <person name="Qian L."/>
            <person name="Zhang G."/>
            <person name="Li Y."/>
            <person name="Yang H."/>
            <person name="Liu X."/>
            <person name="Wang J."/>
            <person name="Yin Y."/>
            <person name="Wang J."/>
        </authorList>
    </citation>
    <scope>NUCLEOTIDE SEQUENCE [LARGE SCALE GENOMIC DNA]</scope>
    <source>
        <strain evidence="2">05x7-T-G4-1.051#20</strain>
    </source>
</reference>